<evidence type="ECO:0000256" key="1">
    <source>
        <dbReference type="ARBA" id="ARBA00011073"/>
    </source>
</evidence>
<organism evidence="13 14">
    <name type="scientific">Tieghemiomyces parasiticus</name>
    <dbReference type="NCBI Taxonomy" id="78921"/>
    <lineage>
        <taxon>Eukaryota</taxon>
        <taxon>Fungi</taxon>
        <taxon>Fungi incertae sedis</taxon>
        <taxon>Zoopagomycota</taxon>
        <taxon>Kickxellomycotina</taxon>
        <taxon>Dimargaritomycetes</taxon>
        <taxon>Dimargaritales</taxon>
        <taxon>Dimargaritaceae</taxon>
        <taxon>Tieghemiomyces</taxon>
    </lineage>
</organism>
<feature type="domain" description="Bulb-type lectin" evidence="12">
    <location>
        <begin position="824"/>
        <end position="921"/>
    </location>
</feature>
<evidence type="ECO:0000256" key="11">
    <source>
        <dbReference type="SAM" id="SignalP"/>
    </source>
</evidence>
<proteinExistence type="inferred from homology"/>
<evidence type="ECO:0000256" key="6">
    <source>
        <dbReference type="ARBA" id="ARBA00022801"/>
    </source>
</evidence>
<dbReference type="InterPro" id="IPR000209">
    <property type="entry name" value="Peptidase_S8/S53_dom"/>
</dbReference>
<keyword evidence="6 9" id="KW-0378">Hydrolase</keyword>
<dbReference type="PROSITE" id="PS00136">
    <property type="entry name" value="SUBTILASE_ASP"/>
    <property type="match status" value="1"/>
</dbReference>
<evidence type="ECO:0000313" key="13">
    <source>
        <dbReference type="EMBL" id="KAJ1926632.1"/>
    </source>
</evidence>
<dbReference type="PRINTS" id="PR00723">
    <property type="entry name" value="SUBTILISIN"/>
</dbReference>
<comment type="caution">
    <text evidence="13">The sequence shown here is derived from an EMBL/GenBank/DDBJ whole genome shotgun (WGS) entry which is preliminary data.</text>
</comment>
<dbReference type="GO" id="GO:0004252">
    <property type="term" value="F:serine-type endopeptidase activity"/>
    <property type="evidence" value="ECO:0007669"/>
    <property type="project" value="UniProtKB-UniRule"/>
</dbReference>
<feature type="active site" description="Charge relay system" evidence="8 9">
    <location>
        <position position="532"/>
    </location>
</feature>
<comment type="similarity">
    <text evidence="1 9 10">Belongs to the peptidase S8 family.</text>
</comment>
<dbReference type="InterPro" id="IPR036852">
    <property type="entry name" value="Peptidase_S8/S53_dom_sf"/>
</dbReference>
<evidence type="ECO:0000256" key="8">
    <source>
        <dbReference type="PIRSR" id="PIRSR615500-1"/>
    </source>
</evidence>
<evidence type="ECO:0000256" key="5">
    <source>
        <dbReference type="ARBA" id="ARBA00022729"/>
    </source>
</evidence>
<evidence type="ECO:0000259" key="12">
    <source>
        <dbReference type="PROSITE" id="PS50927"/>
    </source>
</evidence>
<dbReference type="PROSITE" id="PS00138">
    <property type="entry name" value="SUBTILASE_SER"/>
    <property type="match status" value="1"/>
</dbReference>
<dbReference type="OrthoDB" id="10256524at2759"/>
<feature type="active site" description="Charge relay system" evidence="8 9">
    <location>
        <position position="216"/>
    </location>
</feature>
<evidence type="ECO:0000313" key="14">
    <source>
        <dbReference type="Proteomes" id="UP001150569"/>
    </source>
</evidence>
<evidence type="ECO:0000256" key="7">
    <source>
        <dbReference type="ARBA" id="ARBA00022825"/>
    </source>
</evidence>
<dbReference type="PANTHER" id="PTHR43806:SF66">
    <property type="entry name" value="SERIN ENDOPEPTIDASE"/>
    <property type="match status" value="1"/>
</dbReference>
<dbReference type="InterPro" id="IPR023827">
    <property type="entry name" value="Peptidase_S8_Asp-AS"/>
</dbReference>
<protein>
    <recommendedName>
        <fullName evidence="12">Bulb-type lectin domain-containing protein</fullName>
    </recommendedName>
</protein>
<dbReference type="InterPro" id="IPR015500">
    <property type="entry name" value="Peptidase_S8_subtilisin-rel"/>
</dbReference>
<dbReference type="Proteomes" id="UP001150569">
    <property type="component" value="Unassembled WGS sequence"/>
</dbReference>
<dbReference type="InterPro" id="IPR023828">
    <property type="entry name" value="Peptidase_S8_Ser-AS"/>
</dbReference>
<dbReference type="Pfam" id="PF02225">
    <property type="entry name" value="PA"/>
    <property type="match status" value="1"/>
</dbReference>
<gene>
    <name evidence="13" type="ORF">IWQ60_003640</name>
</gene>
<evidence type="ECO:0000256" key="10">
    <source>
        <dbReference type="RuleBase" id="RU003355"/>
    </source>
</evidence>
<evidence type="ECO:0000256" key="3">
    <source>
        <dbReference type="ARBA" id="ARBA00022525"/>
    </source>
</evidence>
<dbReference type="Gene3D" id="3.50.30.30">
    <property type="match status" value="1"/>
</dbReference>
<feature type="chain" id="PRO_5040720766" description="Bulb-type lectin domain-containing protein" evidence="11">
    <location>
        <begin position="26"/>
        <end position="921"/>
    </location>
</feature>
<dbReference type="SUPFAM" id="SSF52743">
    <property type="entry name" value="Subtilisin-like"/>
    <property type="match status" value="1"/>
</dbReference>
<keyword evidence="4 9" id="KW-0645">Protease</keyword>
<dbReference type="PANTHER" id="PTHR43806">
    <property type="entry name" value="PEPTIDASE S8"/>
    <property type="match status" value="1"/>
</dbReference>
<evidence type="ECO:0000256" key="2">
    <source>
        <dbReference type="ARBA" id="ARBA00022512"/>
    </source>
</evidence>
<keyword evidence="14" id="KW-1185">Reference proteome</keyword>
<dbReference type="InterPro" id="IPR003137">
    <property type="entry name" value="PA_domain"/>
</dbReference>
<sequence length="921" mass="96440">MLASLRHLPIRPALLLAFGALSVWATNYAAEPLDLKATSLVNMDDSYIVGYTGEPGTPEGVAGVQAFAAEMAKAQIPYTYIRNFTVLVNAAEIKMEPRYQPIAASLGIMDTIHRVQHTIPQILAQTAAGTEGKPLPFLQHKHTGVDQIHAEGKLTGEGIKVGIIDTGLDYRHPAFGNCFKTEGCRVAYGYDYAGDNYNGTNALEPDDDPLDTCNGHGTHVAGILAGDDGVFQGVAPKAILGIYRVFGCESWAPTAIIIQALEQAFLDGMQVVNLSLGADGSWGTSTVSIALERLANKGVVVVSAAGNAYSSGLWLAGSMAVPPSVIAVAAAALPERYTPVMNVTYTASNGTTTTVVMERSAVQSPFTSYNLTSTALVHGVNATGGDLLCDPTANSFIGKVVLVQRGGCSFSIKAANAQAAGAVHLIVYDNSPGFPFQMDYADPVFPSFLVSQTDGQRLVSLLSASTTGEVMVTVGTDLYSTVYPESSGPAEFTSWGPTPQTLLKPDVMAPGDNIYSTIPLSMGGYTQWSGTSMASPYVAGVAALLIQSGMNVSSGQLASALVHTATPTTDAATGQPFPPTLQGTGLLNVQNALAATLHPSVRSLSFKYLDDSIPEFKNPGSLNFTMTGASGSAIDYQINYVPALSSAGFAPNGMVLHPPVSDATFLPMANVEPAQFTGGGGSNANFCISFSRQSLTTKSMLLYGGYIRINAPAGSGVNYTISVAGFNFPSSQLPVLSPPEEGLPCLVDSTSAQCVGAGKTFTMHNISHPGFVFRLQTPVYRILVRIGQVGGEIAPAPAPSNSTTGISASITGTISAPASTVTSAPTDTSGTTLASPEDLVIAEDSFDYMLPNTDIDADYYYSYVWDGNILTRGAGNTTQMVPISNGNYVFKLIFYRMSMSDTPFTWTSPAFNIKSTVTGGP</sequence>
<keyword evidence="7 9" id="KW-0720">Serine protease</keyword>
<dbReference type="Gene3D" id="3.40.50.200">
    <property type="entry name" value="Peptidase S8/S53 domain"/>
    <property type="match status" value="1"/>
</dbReference>
<dbReference type="InterPro" id="IPR022398">
    <property type="entry name" value="Peptidase_S8_His-AS"/>
</dbReference>
<keyword evidence="5 11" id="KW-0732">Signal</keyword>
<dbReference type="InterPro" id="IPR050131">
    <property type="entry name" value="Peptidase_S8_subtilisin-like"/>
</dbReference>
<feature type="active site" description="Charge relay system" evidence="8 9">
    <location>
        <position position="165"/>
    </location>
</feature>
<keyword evidence="3" id="KW-0964">Secreted</keyword>
<dbReference type="Pfam" id="PF00082">
    <property type="entry name" value="Peptidase_S8"/>
    <property type="match status" value="1"/>
</dbReference>
<dbReference type="InterPro" id="IPR001480">
    <property type="entry name" value="Bulb-type_lectin_dom"/>
</dbReference>
<dbReference type="EMBL" id="JANBPT010000159">
    <property type="protein sequence ID" value="KAJ1926632.1"/>
    <property type="molecule type" value="Genomic_DNA"/>
</dbReference>
<dbReference type="PROSITE" id="PS50927">
    <property type="entry name" value="BULB_LECTIN"/>
    <property type="match status" value="1"/>
</dbReference>
<dbReference type="GO" id="GO:0006508">
    <property type="term" value="P:proteolysis"/>
    <property type="evidence" value="ECO:0007669"/>
    <property type="project" value="UniProtKB-KW"/>
</dbReference>
<dbReference type="PROSITE" id="PS51892">
    <property type="entry name" value="SUBTILASE"/>
    <property type="match status" value="1"/>
</dbReference>
<dbReference type="SUPFAM" id="SSF52025">
    <property type="entry name" value="PA domain"/>
    <property type="match status" value="1"/>
</dbReference>
<dbReference type="InterPro" id="IPR046450">
    <property type="entry name" value="PA_dom_sf"/>
</dbReference>
<feature type="signal peptide" evidence="11">
    <location>
        <begin position="1"/>
        <end position="25"/>
    </location>
</feature>
<accession>A0A9W8AF74</accession>
<keyword evidence="2" id="KW-0134">Cell wall</keyword>
<dbReference type="PROSITE" id="PS00137">
    <property type="entry name" value="SUBTILASE_HIS"/>
    <property type="match status" value="1"/>
</dbReference>
<evidence type="ECO:0000256" key="4">
    <source>
        <dbReference type="ARBA" id="ARBA00022670"/>
    </source>
</evidence>
<evidence type="ECO:0000256" key="9">
    <source>
        <dbReference type="PROSITE-ProRule" id="PRU01240"/>
    </source>
</evidence>
<reference evidence="13" key="1">
    <citation type="submission" date="2022-07" db="EMBL/GenBank/DDBJ databases">
        <title>Phylogenomic reconstructions and comparative analyses of Kickxellomycotina fungi.</title>
        <authorList>
            <person name="Reynolds N.K."/>
            <person name="Stajich J.E."/>
            <person name="Barry K."/>
            <person name="Grigoriev I.V."/>
            <person name="Crous P."/>
            <person name="Smith M.E."/>
        </authorList>
    </citation>
    <scope>NUCLEOTIDE SEQUENCE</scope>
    <source>
        <strain evidence="13">RSA 861</strain>
    </source>
</reference>
<dbReference type="GO" id="GO:0005615">
    <property type="term" value="C:extracellular space"/>
    <property type="evidence" value="ECO:0007669"/>
    <property type="project" value="TreeGrafter"/>
</dbReference>
<name>A0A9W8AF74_9FUNG</name>
<dbReference type="AlphaFoldDB" id="A0A9W8AF74"/>